<dbReference type="InterPro" id="IPR051044">
    <property type="entry name" value="MAG_DAG_Lipase"/>
</dbReference>
<reference evidence="3" key="1">
    <citation type="submission" date="2016-10" db="EMBL/GenBank/DDBJ databases">
        <authorList>
            <person name="Varghese N."/>
            <person name="Submissions S."/>
        </authorList>
    </citation>
    <scope>NUCLEOTIDE SEQUENCE [LARGE SCALE GENOMIC DNA]</scope>
    <source>
        <strain evidence="3">B48,IBRC-M 10115,DSM 25386,CECT 8001</strain>
    </source>
</reference>
<evidence type="ECO:0000313" key="2">
    <source>
        <dbReference type="EMBL" id="SEM40393.1"/>
    </source>
</evidence>
<dbReference type="Gene3D" id="3.40.50.1820">
    <property type="entry name" value="alpha/beta hydrolase"/>
    <property type="match status" value="1"/>
</dbReference>
<dbReference type="AlphaFoldDB" id="A0A1H7Y308"/>
<keyword evidence="3" id="KW-1185">Reference proteome</keyword>
<name>A0A1H7Y308_9BACI</name>
<gene>
    <name evidence="2" type="ORF">SAMN05192533_102491</name>
</gene>
<feature type="domain" description="Serine aminopeptidase S33" evidence="1">
    <location>
        <begin position="9"/>
        <end position="240"/>
    </location>
</feature>
<dbReference type="EMBL" id="FOBW01000002">
    <property type="protein sequence ID" value="SEM40393.1"/>
    <property type="molecule type" value="Genomic_DNA"/>
</dbReference>
<dbReference type="OrthoDB" id="9806902at2"/>
<organism evidence="2 3">
    <name type="scientific">Mesobacillus persicus</name>
    <dbReference type="NCBI Taxonomy" id="930146"/>
    <lineage>
        <taxon>Bacteria</taxon>
        <taxon>Bacillati</taxon>
        <taxon>Bacillota</taxon>
        <taxon>Bacilli</taxon>
        <taxon>Bacillales</taxon>
        <taxon>Bacillaceae</taxon>
        <taxon>Mesobacillus</taxon>
    </lineage>
</organism>
<protein>
    <submittedName>
        <fullName evidence="2">Lysophospholipase</fullName>
    </submittedName>
</protein>
<dbReference type="InterPro" id="IPR022742">
    <property type="entry name" value="Hydrolase_4"/>
</dbReference>
<sequence length="263" mass="30422">MWKWEAEGEAKAVVVMIHGELEHHRRYGWLIEKWQSAGFHVIMDDLPGQGMTSRHNRGHIDSFNEYLEEVREWIHAAYDFNLPVFLLGHSMGGLIAIRLLQEERLDLAGVILSSPSLGLIHQPSKKVALFSKVLPTYKIDPGISVNQATQNLDVIEADSKDSLFVTKVSVRWYRELIGAISDSFDKIENTQDIPLLLMQGGEDKIVDKKKVKEWFNHVPSSEKRYKEWSKYYHEIFNEPERNEVFEYALDFAISQLKAIGYVY</sequence>
<dbReference type="InterPro" id="IPR029058">
    <property type="entry name" value="AB_hydrolase_fold"/>
</dbReference>
<evidence type="ECO:0000313" key="3">
    <source>
        <dbReference type="Proteomes" id="UP000198553"/>
    </source>
</evidence>
<evidence type="ECO:0000259" key="1">
    <source>
        <dbReference type="Pfam" id="PF12146"/>
    </source>
</evidence>
<proteinExistence type="predicted"/>
<dbReference type="SUPFAM" id="SSF53474">
    <property type="entry name" value="alpha/beta-Hydrolases"/>
    <property type="match status" value="1"/>
</dbReference>
<dbReference type="RefSeq" id="WP_090741756.1">
    <property type="nucleotide sequence ID" value="NZ_FOBW01000002.1"/>
</dbReference>
<accession>A0A1H7Y308</accession>
<dbReference type="Pfam" id="PF12146">
    <property type="entry name" value="Hydrolase_4"/>
    <property type="match status" value="1"/>
</dbReference>
<dbReference type="Proteomes" id="UP000198553">
    <property type="component" value="Unassembled WGS sequence"/>
</dbReference>
<dbReference type="PANTHER" id="PTHR11614">
    <property type="entry name" value="PHOSPHOLIPASE-RELATED"/>
    <property type="match status" value="1"/>
</dbReference>
<dbReference type="PRINTS" id="PR00111">
    <property type="entry name" value="ABHYDROLASE"/>
</dbReference>
<dbReference type="STRING" id="930146.SAMN05192533_102491"/>
<dbReference type="InterPro" id="IPR000073">
    <property type="entry name" value="AB_hydrolase_1"/>
</dbReference>